<keyword evidence="1" id="KW-0472">Membrane</keyword>
<organism evidence="2 3">
    <name type="scientific">Parachaetomium inaequale</name>
    <dbReference type="NCBI Taxonomy" id="2588326"/>
    <lineage>
        <taxon>Eukaryota</taxon>
        <taxon>Fungi</taxon>
        <taxon>Dikarya</taxon>
        <taxon>Ascomycota</taxon>
        <taxon>Pezizomycotina</taxon>
        <taxon>Sordariomycetes</taxon>
        <taxon>Sordariomycetidae</taxon>
        <taxon>Sordariales</taxon>
        <taxon>Chaetomiaceae</taxon>
        <taxon>Parachaetomium</taxon>
    </lineage>
</organism>
<feature type="transmembrane region" description="Helical" evidence="1">
    <location>
        <begin position="290"/>
        <end position="310"/>
    </location>
</feature>
<evidence type="ECO:0000256" key="1">
    <source>
        <dbReference type="SAM" id="Phobius"/>
    </source>
</evidence>
<comment type="caution">
    <text evidence="2">The sequence shown here is derived from an EMBL/GenBank/DDBJ whole genome shotgun (WGS) entry which is preliminary data.</text>
</comment>
<sequence>MLRRCNVGGALRKLPPGLASILLRILSLPAARALLVCGLIWLLGFSYGRLFLWRDPHSAYFRSEGVYDLDYSAARQKEARSFLAQVSAEASTDADGDGAPPPRPKAGATPAVCAAIATVRRDGDVARMYMADAVGSMLAGLDPRERAALTVKLLFANTEPARHPDWNAPWVNALVDDASGYRGLAKLELAGLRKAEEDHDMPLKGVYDYLYVIERCLEETDAPFIAVFEDDVVFSGDWFARTMRGLQYLVRDHKKAEGDKDWLYMRLFYTETFLGWTAEDGDWWQNHLPVTLLMAAGGTATVLMLLRLVGCGPRLRLDWLTIVVLSLLVAPGFTALALMAGKHNLPLPSSLHHKVPFGPSDSAVAAGVAAMDKNVCCSQALVFHRPALPGLIENLRKRERGQTDSMIEDYCDATGMKRFALREQVVQHVGLVSSRHAPVQDTRSIWAFWFETNKPEAVEKSHRKVVEEVDWAMFEKLAVPAPAPA</sequence>
<dbReference type="InterPro" id="IPR029675">
    <property type="entry name" value="PGAP4"/>
</dbReference>
<keyword evidence="1" id="KW-0812">Transmembrane</keyword>
<gene>
    <name evidence="2" type="ORF">C8A01DRAFT_17205</name>
</gene>
<evidence type="ECO:0000313" key="2">
    <source>
        <dbReference type="EMBL" id="KAK4038741.1"/>
    </source>
</evidence>
<accession>A0AAN6PD69</accession>
<dbReference type="PANTHER" id="PTHR31410:SF1">
    <property type="entry name" value="POST-GPI ATTACHMENT TO PROTEINS FACTOR 4"/>
    <property type="match status" value="1"/>
</dbReference>
<keyword evidence="3" id="KW-1185">Reference proteome</keyword>
<dbReference type="Proteomes" id="UP001303115">
    <property type="component" value="Unassembled WGS sequence"/>
</dbReference>
<proteinExistence type="predicted"/>
<name>A0AAN6PD69_9PEZI</name>
<protein>
    <recommendedName>
        <fullName evidence="4">Integral membrane protein</fullName>
    </recommendedName>
</protein>
<evidence type="ECO:0008006" key="4">
    <source>
        <dbReference type="Google" id="ProtNLM"/>
    </source>
</evidence>
<dbReference type="EMBL" id="MU854420">
    <property type="protein sequence ID" value="KAK4038741.1"/>
    <property type="molecule type" value="Genomic_DNA"/>
</dbReference>
<keyword evidence="1" id="KW-1133">Transmembrane helix</keyword>
<reference evidence="3" key="1">
    <citation type="journal article" date="2023" name="Mol. Phylogenet. Evol.">
        <title>Genome-scale phylogeny and comparative genomics of the fungal order Sordariales.</title>
        <authorList>
            <person name="Hensen N."/>
            <person name="Bonometti L."/>
            <person name="Westerberg I."/>
            <person name="Brannstrom I.O."/>
            <person name="Guillou S."/>
            <person name="Cros-Aarteil S."/>
            <person name="Calhoun S."/>
            <person name="Haridas S."/>
            <person name="Kuo A."/>
            <person name="Mondo S."/>
            <person name="Pangilinan J."/>
            <person name="Riley R."/>
            <person name="LaButti K."/>
            <person name="Andreopoulos B."/>
            <person name="Lipzen A."/>
            <person name="Chen C."/>
            <person name="Yan M."/>
            <person name="Daum C."/>
            <person name="Ng V."/>
            <person name="Clum A."/>
            <person name="Steindorff A."/>
            <person name="Ohm R.A."/>
            <person name="Martin F."/>
            <person name="Silar P."/>
            <person name="Natvig D.O."/>
            <person name="Lalanne C."/>
            <person name="Gautier V."/>
            <person name="Ament-Velasquez S.L."/>
            <person name="Kruys A."/>
            <person name="Hutchinson M.I."/>
            <person name="Powell A.J."/>
            <person name="Barry K."/>
            <person name="Miller A.N."/>
            <person name="Grigoriev I.V."/>
            <person name="Debuchy R."/>
            <person name="Gladieux P."/>
            <person name="Hiltunen Thoren M."/>
            <person name="Johannesson H."/>
        </authorList>
    </citation>
    <scope>NUCLEOTIDE SEQUENCE [LARGE SCALE GENOMIC DNA]</scope>
    <source>
        <strain evidence="3">CBS 284.82</strain>
    </source>
</reference>
<feature type="transmembrane region" description="Helical" evidence="1">
    <location>
        <begin position="317"/>
        <end position="340"/>
    </location>
</feature>
<feature type="transmembrane region" description="Helical" evidence="1">
    <location>
        <begin position="21"/>
        <end position="44"/>
    </location>
</feature>
<evidence type="ECO:0000313" key="3">
    <source>
        <dbReference type="Proteomes" id="UP001303115"/>
    </source>
</evidence>
<dbReference type="CDD" id="cd22189">
    <property type="entry name" value="PGAP4-like_fungal"/>
    <property type="match status" value="1"/>
</dbReference>
<dbReference type="GO" id="GO:0016757">
    <property type="term" value="F:glycosyltransferase activity"/>
    <property type="evidence" value="ECO:0007669"/>
    <property type="project" value="InterPro"/>
</dbReference>
<dbReference type="GO" id="GO:0006506">
    <property type="term" value="P:GPI anchor biosynthetic process"/>
    <property type="evidence" value="ECO:0007669"/>
    <property type="project" value="InterPro"/>
</dbReference>
<dbReference type="PANTHER" id="PTHR31410">
    <property type="entry name" value="TRANSMEMBRANE PROTEIN 246"/>
    <property type="match status" value="1"/>
</dbReference>
<dbReference type="GO" id="GO:0000139">
    <property type="term" value="C:Golgi membrane"/>
    <property type="evidence" value="ECO:0007669"/>
    <property type="project" value="InterPro"/>
</dbReference>
<dbReference type="AlphaFoldDB" id="A0AAN6PD69"/>